<dbReference type="AlphaFoldDB" id="A0A0G0H6G3"/>
<name>A0A0G0H6G3_9BACT</name>
<reference evidence="1 2" key="1">
    <citation type="journal article" date="2015" name="Nature">
        <title>rRNA introns, odd ribosomes, and small enigmatic genomes across a large radiation of phyla.</title>
        <authorList>
            <person name="Brown C.T."/>
            <person name="Hug L.A."/>
            <person name="Thomas B.C."/>
            <person name="Sharon I."/>
            <person name="Castelle C.J."/>
            <person name="Singh A."/>
            <person name="Wilkins M.J."/>
            <person name="Williams K.H."/>
            <person name="Banfield J.F."/>
        </authorList>
    </citation>
    <scope>NUCLEOTIDE SEQUENCE [LARGE SCALE GENOMIC DNA]</scope>
</reference>
<comment type="caution">
    <text evidence="1">The sequence shown here is derived from an EMBL/GenBank/DDBJ whole genome shotgun (WGS) entry which is preliminary data.</text>
</comment>
<dbReference type="EMBL" id="LBTI01000011">
    <property type="protein sequence ID" value="KKQ37722.1"/>
    <property type="molecule type" value="Genomic_DNA"/>
</dbReference>
<evidence type="ECO:0000313" key="1">
    <source>
        <dbReference type="EMBL" id="KKQ37722.1"/>
    </source>
</evidence>
<gene>
    <name evidence="1" type="ORF">US53_C0011G0007</name>
</gene>
<accession>A0A0G0H6G3</accession>
<evidence type="ECO:0000313" key="2">
    <source>
        <dbReference type="Proteomes" id="UP000034591"/>
    </source>
</evidence>
<protein>
    <submittedName>
        <fullName evidence="1">Uncharacterized protein</fullName>
    </submittedName>
</protein>
<organism evidence="1 2">
    <name type="scientific">Candidatus Woesebacteria bacterium GW2011_GWA1_37_7</name>
    <dbReference type="NCBI Taxonomy" id="1618545"/>
    <lineage>
        <taxon>Bacteria</taxon>
        <taxon>Candidatus Woeseibacteriota</taxon>
    </lineage>
</organism>
<dbReference type="Proteomes" id="UP000034591">
    <property type="component" value="Unassembled WGS sequence"/>
</dbReference>
<sequence>MAEFNPIVFRLNPQDKLYDMSEKQIIIGEYISQRMAAMYLLKANNELGGTRDHERVIKLHEYISDFERYIIKGSRLTDDLIG</sequence>
<proteinExistence type="predicted"/>